<dbReference type="PROSITE" id="PS50123">
    <property type="entry name" value="CHER"/>
    <property type="match status" value="1"/>
</dbReference>
<dbReference type="PRINTS" id="PR00996">
    <property type="entry name" value="CHERMTFRASE"/>
</dbReference>
<dbReference type="AlphaFoldDB" id="A0A9E3ZRH4"/>
<dbReference type="EMBL" id="JAJJVO010000016">
    <property type="protein sequence ID" value="MCC9272860.1"/>
    <property type="molecule type" value="Genomic_DNA"/>
</dbReference>
<dbReference type="InterPro" id="IPR022641">
    <property type="entry name" value="CheR_N"/>
</dbReference>
<dbReference type="InterPro" id="IPR000780">
    <property type="entry name" value="CheR_MeTrfase"/>
</dbReference>
<dbReference type="Gene3D" id="1.10.155.10">
    <property type="entry name" value="Chemotaxis receptor methyltransferase CheR, N-terminal domain"/>
    <property type="match status" value="1"/>
</dbReference>
<sequence>MTLNFDFFNQWVEQKLGIQLGAYKERQMQRRIGNIMEASGYTTLEAYAKHLEKNPAAKQAFLSHITINVTEFYRNKDLFEAFEKQIIALSKQTPNLKIWSAACSIGSEPYTLSMILKNNQIESGKIVATDLDTDILKRAKAGIYSASEVKNVSSKDLTEHFTREGEHYQAKAHLKRPIQFKQHDLLKDRYEEKCHIIVCRNVTIYFKNEARDEVYQKFSNVLEPGGILFTGATETINFSERFGLKKIDSFIYQKMP</sequence>
<dbReference type="SUPFAM" id="SSF53335">
    <property type="entry name" value="S-adenosyl-L-methionine-dependent methyltransferases"/>
    <property type="match status" value="1"/>
</dbReference>
<dbReference type="SUPFAM" id="SSF47757">
    <property type="entry name" value="Chemotaxis receptor methyltransferase CheR, N-terminal domain"/>
    <property type="match status" value="1"/>
</dbReference>
<dbReference type="Pfam" id="PF01739">
    <property type="entry name" value="CheR"/>
    <property type="match status" value="1"/>
</dbReference>
<dbReference type="InterPro" id="IPR029063">
    <property type="entry name" value="SAM-dependent_MTases_sf"/>
</dbReference>
<evidence type="ECO:0000259" key="6">
    <source>
        <dbReference type="PROSITE" id="PS50123"/>
    </source>
</evidence>
<dbReference type="SMART" id="SM00138">
    <property type="entry name" value="MeTrc"/>
    <property type="match status" value="1"/>
</dbReference>
<keyword evidence="5" id="KW-0949">S-adenosyl-L-methionine</keyword>
<dbReference type="InterPro" id="IPR036804">
    <property type="entry name" value="CheR_N_sf"/>
</dbReference>
<protein>
    <recommendedName>
        <fullName evidence="2">protein-glutamate O-methyltransferase</fullName>
        <ecNumber evidence="2">2.1.1.80</ecNumber>
    </recommendedName>
</protein>
<name>A0A9E3ZRH4_9ENTE</name>
<dbReference type="Proteomes" id="UP000813384">
    <property type="component" value="Unassembled WGS sequence"/>
</dbReference>
<organism evidence="7 8">
    <name type="scientific">Enterococcus aquimarinus</name>
    <dbReference type="NCBI Taxonomy" id="328396"/>
    <lineage>
        <taxon>Bacteria</taxon>
        <taxon>Bacillati</taxon>
        <taxon>Bacillota</taxon>
        <taxon>Bacilli</taxon>
        <taxon>Lactobacillales</taxon>
        <taxon>Enterococcaceae</taxon>
        <taxon>Enterococcus</taxon>
    </lineage>
</organism>
<accession>A0A9E3ZRH4</accession>
<reference evidence="7" key="2">
    <citation type="submission" date="2021-11" db="EMBL/GenBank/DDBJ databases">
        <authorList>
            <person name="Gilroy R."/>
        </authorList>
    </citation>
    <scope>NUCLEOTIDE SEQUENCE</scope>
    <source>
        <strain evidence="7">150</strain>
    </source>
</reference>
<dbReference type="GO" id="GO:0008983">
    <property type="term" value="F:protein-glutamate O-methyltransferase activity"/>
    <property type="evidence" value="ECO:0007669"/>
    <property type="project" value="UniProtKB-EC"/>
</dbReference>
<comment type="caution">
    <text evidence="7">The sequence shown here is derived from an EMBL/GenBank/DDBJ whole genome shotgun (WGS) entry which is preliminary data.</text>
</comment>
<evidence type="ECO:0000313" key="8">
    <source>
        <dbReference type="Proteomes" id="UP000813384"/>
    </source>
</evidence>
<keyword evidence="3" id="KW-0489">Methyltransferase</keyword>
<dbReference type="Pfam" id="PF03705">
    <property type="entry name" value="CheR_N"/>
    <property type="match status" value="1"/>
</dbReference>
<dbReference type="EC" id="2.1.1.80" evidence="2"/>
<evidence type="ECO:0000256" key="5">
    <source>
        <dbReference type="ARBA" id="ARBA00022691"/>
    </source>
</evidence>
<evidence type="ECO:0000313" key="7">
    <source>
        <dbReference type="EMBL" id="MCC9272860.1"/>
    </source>
</evidence>
<dbReference type="Gene3D" id="3.40.50.150">
    <property type="entry name" value="Vaccinia Virus protein VP39"/>
    <property type="match status" value="1"/>
</dbReference>
<dbReference type="PANTHER" id="PTHR24422:SF19">
    <property type="entry name" value="CHEMOTAXIS PROTEIN METHYLTRANSFERASE"/>
    <property type="match status" value="1"/>
</dbReference>
<dbReference type="GO" id="GO:0032259">
    <property type="term" value="P:methylation"/>
    <property type="evidence" value="ECO:0007669"/>
    <property type="project" value="UniProtKB-KW"/>
</dbReference>
<reference evidence="7" key="1">
    <citation type="journal article" date="2021" name="PeerJ">
        <title>Extensive microbial diversity within the chicken gut microbiome revealed by metagenomics and culture.</title>
        <authorList>
            <person name="Gilroy R."/>
            <person name="Ravi A."/>
            <person name="Getino M."/>
            <person name="Pursley I."/>
            <person name="Horton D.L."/>
            <person name="Alikhan N.F."/>
            <person name="Baker D."/>
            <person name="Gharbi K."/>
            <person name="Hall N."/>
            <person name="Watson M."/>
            <person name="Adriaenssens E.M."/>
            <person name="Foster-Nyarko E."/>
            <person name="Jarju S."/>
            <person name="Secka A."/>
            <person name="Antonio M."/>
            <person name="Oren A."/>
            <person name="Chaudhuri R.R."/>
            <person name="La Ragione R."/>
            <person name="Hildebrand F."/>
            <person name="Pallen M.J."/>
        </authorList>
    </citation>
    <scope>NUCLEOTIDE SEQUENCE</scope>
    <source>
        <strain evidence="7">150</strain>
    </source>
</reference>
<evidence type="ECO:0000256" key="1">
    <source>
        <dbReference type="ARBA" id="ARBA00001541"/>
    </source>
</evidence>
<dbReference type="PANTHER" id="PTHR24422">
    <property type="entry name" value="CHEMOTAXIS PROTEIN METHYLTRANSFERASE"/>
    <property type="match status" value="1"/>
</dbReference>
<evidence type="ECO:0000256" key="3">
    <source>
        <dbReference type="ARBA" id="ARBA00022603"/>
    </source>
</evidence>
<keyword evidence="4" id="KW-0808">Transferase</keyword>
<dbReference type="InterPro" id="IPR022642">
    <property type="entry name" value="CheR_C"/>
</dbReference>
<feature type="domain" description="CheR-type methyltransferase" evidence="6">
    <location>
        <begin position="1"/>
        <end position="256"/>
    </location>
</feature>
<evidence type="ECO:0000256" key="4">
    <source>
        <dbReference type="ARBA" id="ARBA00022679"/>
    </source>
</evidence>
<proteinExistence type="predicted"/>
<evidence type="ECO:0000256" key="2">
    <source>
        <dbReference type="ARBA" id="ARBA00012534"/>
    </source>
</evidence>
<comment type="catalytic activity">
    <reaction evidence="1">
        <text>L-glutamyl-[protein] + S-adenosyl-L-methionine = [protein]-L-glutamate 5-O-methyl ester + S-adenosyl-L-homocysteine</text>
        <dbReference type="Rhea" id="RHEA:24452"/>
        <dbReference type="Rhea" id="RHEA-COMP:10208"/>
        <dbReference type="Rhea" id="RHEA-COMP:10311"/>
        <dbReference type="ChEBI" id="CHEBI:29973"/>
        <dbReference type="ChEBI" id="CHEBI:57856"/>
        <dbReference type="ChEBI" id="CHEBI:59789"/>
        <dbReference type="ChEBI" id="CHEBI:82795"/>
        <dbReference type="EC" id="2.1.1.80"/>
    </reaction>
</comment>
<dbReference type="InterPro" id="IPR050903">
    <property type="entry name" value="Bact_Chemotaxis_MeTrfase"/>
</dbReference>
<gene>
    <name evidence="7" type="ORF">K8V42_00955</name>
</gene>